<evidence type="ECO:0000256" key="3">
    <source>
        <dbReference type="ARBA" id="ARBA00022771"/>
    </source>
</evidence>
<dbReference type="STRING" id="62062.ENSHHUP00000029735"/>
<evidence type="ECO:0000259" key="7">
    <source>
        <dbReference type="PROSITE" id="PS50119"/>
    </source>
</evidence>
<dbReference type="Gene3D" id="3.30.160.60">
    <property type="entry name" value="Classic Zinc Finger"/>
    <property type="match status" value="1"/>
</dbReference>
<dbReference type="PROSITE" id="PS50119">
    <property type="entry name" value="ZF_BBOX"/>
    <property type="match status" value="1"/>
</dbReference>
<evidence type="ECO:0000259" key="8">
    <source>
        <dbReference type="PROSITE" id="PS50188"/>
    </source>
</evidence>
<dbReference type="PROSITE" id="PS50089">
    <property type="entry name" value="ZF_RING_2"/>
    <property type="match status" value="1"/>
</dbReference>
<keyword evidence="10" id="KW-1185">Reference proteome</keyword>
<feature type="domain" description="B30.2/SPRY" evidence="8">
    <location>
        <begin position="203"/>
        <end position="392"/>
    </location>
</feature>
<evidence type="ECO:0000313" key="10">
    <source>
        <dbReference type="Proteomes" id="UP000314982"/>
    </source>
</evidence>
<organism evidence="9 10">
    <name type="scientific">Hucho hucho</name>
    <name type="common">huchen</name>
    <dbReference type="NCBI Taxonomy" id="62062"/>
    <lineage>
        <taxon>Eukaryota</taxon>
        <taxon>Metazoa</taxon>
        <taxon>Chordata</taxon>
        <taxon>Craniata</taxon>
        <taxon>Vertebrata</taxon>
        <taxon>Euteleostomi</taxon>
        <taxon>Actinopterygii</taxon>
        <taxon>Neopterygii</taxon>
        <taxon>Teleostei</taxon>
        <taxon>Protacanthopterygii</taxon>
        <taxon>Salmoniformes</taxon>
        <taxon>Salmonidae</taxon>
        <taxon>Salmoninae</taxon>
        <taxon>Hucho</taxon>
    </lineage>
</organism>
<evidence type="ECO:0000256" key="2">
    <source>
        <dbReference type="ARBA" id="ARBA00022723"/>
    </source>
</evidence>
<dbReference type="InterPro" id="IPR050143">
    <property type="entry name" value="TRIM/RBCC"/>
</dbReference>
<dbReference type="PANTHER" id="PTHR24103">
    <property type="entry name" value="E3 UBIQUITIN-PROTEIN LIGASE TRIM"/>
    <property type="match status" value="1"/>
</dbReference>
<dbReference type="InterPro" id="IPR013083">
    <property type="entry name" value="Znf_RING/FYVE/PHD"/>
</dbReference>
<evidence type="ECO:0000259" key="6">
    <source>
        <dbReference type="PROSITE" id="PS50089"/>
    </source>
</evidence>
<evidence type="ECO:0000256" key="4">
    <source>
        <dbReference type="ARBA" id="ARBA00022833"/>
    </source>
</evidence>
<dbReference type="Pfam" id="PF00643">
    <property type="entry name" value="zf-B_box"/>
    <property type="match status" value="1"/>
</dbReference>
<accession>A0A4W5LXR1</accession>
<dbReference type="InterPro" id="IPR003879">
    <property type="entry name" value="Butyrophylin_SPRY"/>
</dbReference>
<dbReference type="AlphaFoldDB" id="A0A4W5LXR1"/>
<dbReference type="InterPro" id="IPR000315">
    <property type="entry name" value="Znf_B-box"/>
</dbReference>
<dbReference type="PRINTS" id="PR01407">
    <property type="entry name" value="BUTYPHLNCDUF"/>
</dbReference>
<keyword evidence="2" id="KW-0479">Metal-binding</keyword>
<dbReference type="Proteomes" id="UP000314982">
    <property type="component" value="Unassembled WGS sequence"/>
</dbReference>
<dbReference type="GeneTree" id="ENSGT00970000193390"/>
<feature type="domain" description="B box-type" evidence="7">
    <location>
        <begin position="97"/>
        <end position="138"/>
    </location>
</feature>
<dbReference type="InterPro" id="IPR043136">
    <property type="entry name" value="B30.2/SPRY_sf"/>
</dbReference>
<reference evidence="10" key="1">
    <citation type="submission" date="2018-06" db="EMBL/GenBank/DDBJ databases">
        <title>Genome assembly of Danube salmon.</title>
        <authorList>
            <person name="Macqueen D.J."/>
            <person name="Gundappa M.K."/>
        </authorList>
    </citation>
    <scope>NUCLEOTIDE SEQUENCE [LARGE SCALE GENOMIC DNA]</scope>
</reference>
<evidence type="ECO:0000313" key="9">
    <source>
        <dbReference type="Ensembl" id="ENSHHUP00000029735.1"/>
    </source>
</evidence>
<dbReference type="InterPro" id="IPR018957">
    <property type="entry name" value="Znf_C3HC4_RING-type"/>
</dbReference>
<name>A0A4W5LXR1_9TELE</name>
<proteinExistence type="inferred from homology"/>
<keyword evidence="3 5" id="KW-0863">Zinc-finger</keyword>
<evidence type="ECO:0000256" key="1">
    <source>
        <dbReference type="ARBA" id="ARBA00008518"/>
    </source>
</evidence>
<evidence type="ECO:0000256" key="5">
    <source>
        <dbReference type="PROSITE-ProRule" id="PRU00024"/>
    </source>
</evidence>
<dbReference type="SUPFAM" id="SSF49899">
    <property type="entry name" value="Concanavalin A-like lectins/glucanases"/>
    <property type="match status" value="1"/>
</dbReference>
<dbReference type="SMART" id="SM00184">
    <property type="entry name" value="RING"/>
    <property type="match status" value="1"/>
</dbReference>
<dbReference type="Pfam" id="PF00097">
    <property type="entry name" value="zf-C3HC4"/>
    <property type="match status" value="1"/>
</dbReference>
<dbReference type="PROSITE" id="PS50188">
    <property type="entry name" value="B302_SPRY"/>
    <property type="match status" value="1"/>
</dbReference>
<dbReference type="Gene3D" id="3.30.40.10">
    <property type="entry name" value="Zinc/RING finger domain, C3HC4 (zinc finger)"/>
    <property type="match status" value="1"/>
</dbReference>
<reference evidence="9" key="3">
    <citation type="submission" date="2025-09" db="UniProtKB">
        <authorList>
            <consortium name="Ensembl"/>
        </authorList>
    </citation>
    <scope>IDENTIFICATION</scope>
</reference>
<dbReference type="Ensembl" id="ENSHHUT00000030969.1">
    <property type="protein sequence ID" value="ENSHHUP00000029735.1"/>
    <property type="gene ID" value="ENSHHUG00000018949.1"/>
</dbReference>
<dbReference type="SUPFAM" id="SSF57845">
    <property type="entry name" value="B-box zinc-binding domain"/>
    <property type="match status" value="1"/>
</dbReference>
<dbReference type="SMART" id="SM00336">
    <property type="entry name" value="BBOX"/>
    <property type="match status" value="1"/>
</dbReference>
<keyword evidence="4" id="KW-0862">Zinc</keyword>
<feature type="domain" description="RING-type" evidence="6">
    <location>
        <begin position="26"/>
        <end position="66"/>
    </location>
</feature>
<protein>
    <submittedName>
        <fullName evidence="9">Uncharacterized protein</fullName>
    </submittedName>
</protein>
<dbReference type="Gene3D" id="2.60.120.920">
    <property type="match status" value="1"/>
</dbReference>
<dbReference type="InterPro" id="IPR001841">
    <property type="entry name" value="Znf_RING"/>
</dbReference>
<sequence length="392" mass="44967">MAQEETGCPSDKMASESFLIEYDFSCPLCCDIFRDPVVLCCSHSSCKTCLEEYWKCKEDQECPVCSRISSMPFPAVSLTLKRLCEGFLQQSSRHAAGSERLCTWHKEKLKLFCLVDHQPVCLVCWDSRTHTGHKFCPIDGIVQDHKERVKVELEPLKEKLGLFTEAKLTCHQTAKYIKTQADFTQMQIRILHSGAQINVDKHLGSLQFRIWEKLQGIVAYFPVTLDPNTAHLDMLVYHDLVRFRLRDSLCFETDRTDLRPDNPESLNLHEGVLRSEGFDSGIHSWEVEVKSSKLTGGWDSRDWALGVVEQSVQRKGGWLLEYYGGVYSILSVPEEHIILTVTQTSQRIRMMLDWDGGKLTFFDPDDNEHLQYDHTHFHRETLTSEGKSGTAQ</sequence>
<dbReference type="InterPro" id="IPR001870">
    <property type="entry name" value="B30.2/SPRY"/>
</dbReference>
<comment type="similarity">
    <text evidence="1">Belongs to the TRIM/RBCC family.</text>
</comment>
<dbReference type="GO" id="GO:0008270">
    <property type="term" value="F:zinc ion binding"/>
    <property type="evidence" value="ECO:0007669"/>
    <property type="project" value="UniProtKB-KW"/>
</dbReference>
<reference evidence="9" key="2">
    <citation type="submission" date="2025-08" db="UniProtKB">
        <authorList>
            <consortium name="Ensembl"/>
        </authorList>
    </citation>
    <scope>IDENTIFICATION</scope>
</reference>
<dbReference type="InterPro" id="IPR013320">
    <property type="entry name" value="ConA-like_dom_sf"/>
</dbReference>
<dbReference type="SUPFAM" id="SSF57850">
    <property type="entry name" value="RING/U-box"/>
    <property type="match status" value="1"/>
</dbReference>